<evidence type="ECO:0000313" key="3">
    <source>
        <dbReference type="Proteomes" id="UP000176854"/>
    </source>
</evidence>
<name>A0A1F5Z8Z5_9BACT</name>
<proteinExistence type="predicted"/>
<gene>
    <name evidence="2" type="ORF">A2154_00525</name>
</gene>
<evidence type="ECO:0000256" key="1">
    <source>
        <dbReference type="SAM" id="MobiDB-lite"/>
    </source>
</evidence>
<protein>
    <submittedName>
        <fullName evidence="2">Uncharacterized protein</fullName>
    </submittedName>
</protein>
<organism evidence="2 3">
    <name type="scientific">Candidatus Gottesmanbacteria bacterium RBG_16_43_7</name>
    <dbReference type="NCBI Taxonomy" id="1798373"/>
    <lineage>
        <taxon>Bacteria</taxon>
        <taxon>Candidatus Gottesmaniibacteriota</taxon>
    </lineage>
</organism>
<dbReference type="EMBL" id="MFJC01000060">
    <property type="protein sequence ID" value="OGG08582.1"/>
    <property type="molecule type" value="Genomic_DNA"/>
</dbReference>
<accession>A0A1F5Z8Z5</accession>
<evidence type="ECO:0000313" key="2">
    <source>
        <dbReference type="EMBL" id="OGG08582.1"/>
    </source>
</evidence>
<dbReference type="Proteomes" id="UP000176854">
    <property type="component" value="Unassembled WGS sequence"/>
</dbReference>
<comment type="caution">
    <text evidence="2">The sequence shown here is derived from an EMBL/GenBank/DDBJ whole genome shotgun (WGS) entry which is preliminary data.</text>
</comment>
<reference evidence="2 3" key="1">
    <citation type="journal article" date="2016" name="Nat. Commun.">
        <title>Thousands of microbial genomes shed light on interconnected biogeochemical processes in an aquifer system.</title>
        <authorList>
            <person name="Anantharaman K."/>
            <person name="Brown C.T."/>
            <person name="Hug L.A."/>
            <person name="Sharon I."/>
            <person name="Castelle C.J."/>
            <person name="Probst A.J."/>
            <person name="Thomas B.C."/>
            <person name="Singh A."/>
            <person name="Wilkins M.J."/>
            <person name="Karaoz U."/>
            <person name="Brodie E.L."/>
            <person name="Williams K.H."/>
            <person name="Hubbard S.S."/>
            <person name="Banfield J.F."/>
        </authorList>
    </citation>
    <scope>NUCLEOTIDE SEQUENCE [LARGE SCALE GENOMIC DNA]</scope>
</reference>
<feature type="region of interest" description="Disordered" evidence="1">
    <location>
        <begin position="660"/>
        <end position="679"/>
    </location>
</feature>
<sequence>MSALARSWGGGGIELSLGAGGSAKNTGCSVDRGLYTLLYDEIMTEVTENNPQWSGRERSLETKRIFRTRHYVPDMDSVIRENSGLTEYEGPEFEVRNGEIYYPVARRTLNELFERVKKFRPDLYSAEEHQTAMLAQEKIVNASSPIAVTHVSYFRDSQKKEKIRDTVTLAWDGEKGSTKISNIAPDGKFESVEQTKRKLQSIFFDAVLEQQSVGVYVYIRSNEELVQIQKIVQKPKPKKTAPRSESTEVGQITGKTEIPDMDYVVTESVEFYKPVTKAIINDDRLLIQDADSYKPAQNNPENVKVSQSEKIQKKIQEVQAAPAIIPKIGERIIQIQPRSIQSVWEKIETETQTQIINPDQPEIQIIPTLIVTEANITNITKQIYFGIQTAIYAEETALSLFVIKRLTELRILAEFLPESPDSDNAQQLLQAADSREPLNQTEAQTKDDDREQFIQIIFILISMVSENRPLVIAGQKGEKIPDQVQNDNTPTQSKPGVLKTELTVPSQNAELADNHDLIFALIFLGRLLDDLSKPKPNEIAETRLDIGQSEINPGIIQKEQLEGFIAAIQDLGIRYSGNIEPDHVVASDKISPEQMLVGFWLAALLYRVICSAAAEKQITPKERFMTVSSEQMQIIKERPWILAAIIYYLAMLKEQAQPQAGQKVKKNSSKTISRGKSDSRQRGIIFKYQNPRVYI</sequence>
<dbReference type="AlphaFoldDB" id="A0A1F5Z8Z5"/>